<dbReference type="KEGG" id="mbe:MBM_01296"/>
<accession>K1Y603</accession>
<organism evidence="2 3">
    <name type="scientific">Marssonina brunnea f. sp. multigermtubi (strain MB_m1)</name>
    <name type="common">Marssonina leaf spot fungus</name>
    <dbReference type="NCBI Taxonomy" id="1072389"/>
    <lineage>
        <taxon>Eukaryota</taxon>
        <taxon>Fungi</taxon>
        <taxon>Dikarya</taxon>
        <taxon>Ascomycota</taxon>
        <taxon>Pezizomycotina</taxon>
        <taxon>Leotiomycetes</taxon>
        <taxon>Helotiales</taxon>
        <taxon>Drepanopezizaceae</taxon>
        <taxon>Drepanopeziza</taxon>
    </lineage>
</organism>
<evidence type="ECO:0000313" key="2">
    <source>
        <dbReference type="EMBL" id="EKD20614.1"/>
    </source>
</evidence>
<keyword evidence="3" id="KW-1185">Reference proteome</keyword>
<dbReference type="InParanoid" id="K1Y603"/>
<dbReference type="EMBL" id="JH921429">
    <property type="protein sequence ID" value="EKD20614.1"/>
    <property type="molecule type" value="Genomic_DNA"/>
</dbReference>
<protein>
    <submittedName>
        <fullName evidence="2">Putative DNL zinc finger domain containing protein</fullName>
    </submittedName>
</protein>
<evidence type="ECO:0000313" key="3">
    <source>
        <dbReference type="Proteomes" id="UP000006753"/>
    </source>
</evidence>
<dbReference type="OrthoDB" id="512667at2759"/>
<feature type="compositionally biased region" description="Low complexity" evidence="1">
    <location>
        <begin position="45"/>
        <end position="58"/>
    </location>
</feature>
<feature type="region of interest" description="Disordered" evidence="1">
    <location>
        <begin position="32"/>
        <end position="68"/>
    </location>
</feature>
<reference evidence="2 3" key="1">
    <citation type="journal article" date="2012" name="BMC Genomics">
        <title>Sequencing the genome of Marssonina brunnea reveals fungus-poplar co-evolution.</title>
        <authorList>
            <person name="Zhu S."/>
            <person name="Cao Y.-Z."/>
            <person name="Jiang C."/>
            <person name="Tan B.-Y."/>
            <person name="Wang Z."/>
            <person name="Feng S."/>
            <person name="Zhang L."/>
            <person name="Su X.-H."/>
            <person name="Brejova B."/>
            <person name="Vinar T."/>
            <person name="Xu M."/>
            <person name="Wang M.-X."/>
            <person name="Zhang S.-G."/>
            <person name="Huang M.-R."/>
            <person name="Wu R."/>
            <person name="Zhou Y."/>
        </authorList>
    </citation>
    <scope>NUCLEOTIDE SEQUENCE [LARGE SCALE GENOMIC DNA]</scope>
    <source>
        <strain evidence="2 3">MB_m1</strain>
    </source>
</reference>
<feature type="region of interest" description="Disordered" evidence="1">
    <location>
        <begin position="155"/>
        <end position="191"/>
    </location>
</feature>
<dbReference type="HOGENOM" id="CLU_1421685_0_0_1"/>
<evidence type="ECO:0000256" key="1">
    <source>
        <dbReference type="SAM" id="MobiDB-lite"/>
    </source>
</evidence>
<dbReference type="AlphaFoldDB" id="K1Y603"/>
<sequence>MKPPTLLCAIRAFSRLPRSKPLCTHLTAVRFVQTPSPSPPPRHFSTTPLRPSTYTPSPSSSPSPSPLSLSLLLSETQKTPRATPSDIPNGCSTTAAPQARVRNNIHLHALRCAKYPPHQQARLPPRERAGDMSRIFGDKHMTIEDLMREQGQLVKKGTLSDDGDLEFWADGTTTARGSGSGTGGEEGEKRD</sequence>
<proteinExistence type="predicted"/>
<dbReference type="Proteomes" id="UP000006753">
    <property type="component" value="Unassembled WGS sequence"/>
</dbReference>
<gene>
    <name evidence="2" type="ORF">MBM_01296</name>
</gene>
<dbReference type="STRING" id="1072389.K1Y603"/>
<name>K1Y603_MARBU</name>